<dbReference type="PROSITE" id="PS00061">
    <property type="entry name" value="ADH_SHORT"/>
    <property type="match status" value="1"/>
</dbReference>
<dbReference type="EMBL" id="CP001804">
    <property type="protein sequence ID" value="ACY17490.1"/>
    <property type="molecule type" value="Genomic_DNA"/>
</dbReference>
<dbReference type="Pfam" id="PF13561">
    <property type="entry name" value="adh_short_C2"/>
    <property type="match status" value="1"/>
</dbReference>
<name>D0LVC9_HALO1</name>
<dbReference type="CDD" id="cd05233">
    <property type="entry name" value="SDR_c"/>
    <property type="match status" value="1"/>
</dbReference>
<accession>D0LVC9</accession>
<dbReference type="PRINTS" id="PR00081">
    <property type="entry name" value="GDHRDH"/>
</dbReference>
<evidence type="ECO:0000313" key="3">
    <source>
        <dbReference type="Proteomes" id="UP000001880"/>
    </source>
</evidence>
<dbReference type="FunFam" id="3.40.50.720:FF:000084">
    <property type="entry name" value="Short-chain dehydrogenase reductase"/>
    <property type="match status" value="1"/>
</dbReference>
<evidence type="ECO:0000313" key="2">
    <source>
        <dbReference type="EMBL" id="ACY17490.1"/>
    </source>
</evidence>
<proteinExistence type="inferred from homology"/>
<dbReference type="InterPro" id="IPR020904">
    <property type="entry name" value="Sc_DH/Rdtase_CS"/>
</dbReference>
<dbReference type="HOGENOM" id="CLU_010194_1_2_7"/>
<dbReference type="RefSeq" id="WP_012830082.1">
    <property type="nucleotide sequence ID" value="NC_013440.1"/>
</dbReference>
<dbReference type="InterPro" id="IPR036291">
    <property type="entry name" value="NAD(P)-bd_dom_sf"/>
</dbReference>
<dbReference type="PANTHER" id="PTHR42760">
    <property type="entry name" value="SHORT-CHAIN DEHYDROGENASES/REDUCTASES FAMILY MEMBER"/>
    <property type="match status" value="1"/>
</dbReference>
<gene>
    <name evidence="2" type="ordered locus">Hoch_5001</name>
</gene>
<sequence>MDLELTGKRALVSGGSRGIGRSIALALAAEGCRVAVIARGREGLDAVSPELVAAGGSEHTTIAADVTTAEGAAHALDAAVEAFGGLDIVIANVGKSGARHCRDMDDEDFAFSLDMNLWSGMRVCQRAVPALRESGGGAMVFIASVWGREAGGAPGYNVGKAGVISLAKAMARDYAADNIRVNSVAPGSILFPGGGWDRRQKDNPEGIAAFVERELPFGRFGRPEEVADVVSFLCSERARWISGACIAVDGAQGRGF</sequence>
<dbReference type="PRINTS" id="PR00080">
    <property type="entry name" value="SDRFAMILY"/>
</dbReference>
<dbReference type="STRING" id="502025.Hoch_5001"/>
<dbReference type="SUPFAM" id="SSF51735">
    <property type="entry name" value="NAD(P)-binding Rossmann-fold domains"/>
    <property type="match status" value="1"/>
</dbReference>
<protein>
    <submittedName>
        <fullName evidence="2">Short-chain dehydrogenase/reductase SDR</fullName>
    </submittedName>
</protein>
<comment type="similarity">
    <text evidence="1">Belongs to the short-chain dehydrogenases/reductases (SDR) family.</text>
</comment>
<dbReference type="GO" id="GO:0016616">
    <property type="term" value="F:oxidoreductase activity, acting on the CH-OH group of donors, NAD or NADP as acceptor"/>
    <property type="evidence" value="ECO:0007669"/>
    <property type="project" value="TreeGrafter"/>
</dbReference>
<dbReference type="eggNOG" id="COG1028">
    <property type="taxonomic scope" value="Bacteria"/>
</dbReference>
<dbReference type="GO" id="GO:0030497">
    <property type="term" value="P:fatty acid elongation"/>
    <property type="evidence" value="ECO:0007669"/>
    <property type="project" value="TreeGrafter"/>
</dbReference>
<dbReference type="Proteomes" id="UP000001880">
    <property type="component" value="Chromosome"/>
</dbReference>
<keyword evidence="3" id="KW-1185">Reference proteome</keyword>
<dbReference type="AlphaFoldDB" id="D0LVC9"/>
<dbReference type="KEGG" id="hoh:Hoch_5001"/>
<reference evidence="2 3" key="1">
    <citation type="journal article" date="2010" name="Stand. Genomic Sci.">
        <title>Complete genome sequence of Haliangium ochraceum type strain (SMP-2).</title>
        <authorList>
            <consortium name="US DOE Joint Genome Institute (JGI-PGF)"/>
            <person name="Ivanova N."/>
            <person name="Daum C."/>
            <person name="Lang E."/>
            <person name="Abt B."/>
            <person name="Kopitz M."/>
            <person name="Saunders E."/>
            <person name="Lapidus A."/>
            <person name="Lucas S."/>
            <person name="Glavina Del Rio T."/>
            <person name="Nolan M."/>
            <person name="Tice H."/>
            <person name="Copeland A."/>
            <person name="Cheng J.F."/>
            <person name="Chen F."/>
            <person name="Bruce D."/>
            <person name="Goodwin L."/>
            <person name="Pitluck S."/>
            <person name="Mavromatis K."/>
            <person name="Pati A."/>
            <person name="Mikhailova N."/>
            <person name="Chen A."/>
            <person name="Palaniappan K."/>
            <person name="Land M."/>
            <person name="Hauser L."/>
            <person name="Chang Y.J."/>
            <person name="Jeffries C.D."/>
            <person name="Detter J.C."/>
            <person name="Brettin T."/>
            <person name="Rohde M."/>
            <person name="Goker M."/>
            <person name="Bristow J."/>
            <person name="Markowitz V."/>
            <person name="Eisen J.A."/>
            <person name="Hugenholtz P."/>
            <person name="Kyrpides N.C."/>
            <person name="Klenk H.P."/>
        </authorList>
    </citation>
    <scope>NUCLEOTIDE SEQUENCE [LARGE SCALE GENOMIC DNA]</scope>
    <source>
        <strain evidence="3">DSM 14365 / CIP 107738 / JCM 11303 / AJ 13395 / SMP-2</strain>
    </source>
</reference>
<dbReference type="OrthoDB" id="9789398at2"/>
<evidence type="ECO:0000256" key="1">
    <source>
        <dbReference type="ARBA" id="ARBA00006484"/>
    </source>
</evidence>
<dbReference type="Gene3D" id="3.40.50.720">
    <property type="entry name" value="NAD(P)-binding Rossmann-like Domain"/>
    <property type="match status" value="1"/>
</dbReference>
<dbReference type="PANTHER" id="PTHR42760:SF40">
    <property type="entry name" value="3-OXOACYL-[ACYL-CARRIER-PROTEIN] REDUCTASE, CHLOROPLASTIC"/>
    <property type="match status" value="1"/>
</dbReference>
<dbReference type="InterPro" id="IPR002347">
    <property type="entry name" value="SDR_fam"/>
</dbReference>
<organism evidence="2 3">
    <name type="scientific">Haliangium ochraceum (strain DSM 14365 / JCM 11303 / SMP-2)</name>
    <dbReference type="NCBI Taxonomy" id="502025"/>
    <lineage>
        <taxon>Bacteria</taxon>
        <taxon>Pseudomonadati</taxon>
        <taxon>Myxococcota</taxon>
        <taxon>Polyangia</taxon>
        <taxon>Haliangiales</taxon>
        <taxon>Kofleriaceae</taxon>
        <taxon>Haliangium</taxon>
    </lineage>
</organism>